<organism evidence="1 2">
    <name type="scientific">Viridothelium virens</name>
    <name type="common">Speckled blister lichen</name>
    <name type="synonym">Trypethelium virens</name>
    <dbReference type="NCBI Taxonomy" id="1048519"/>
    <lineage>
        <taxon>Eukaryota</taxon>
        <taxon>Fungi</taxon>
        <taxon>Dikarya</taxon>
        <taxon>Ascomycota</taxon>
        <taxon>Pezizomycotina</taxon>
        <taxon>Dothideomycetes</taxon>
        <taxon>Dothideomycetes incertae sedis</taxon>
        <taxon>Trypetheliales</taxon>
        <taxon>Trypetheliaceae</taxon>
        <taxon>Viridothelium</taxon>
    </lineage>
</organism>
<accession>A0A6A6GSF2</accession>
<dbReference type="Proteomes" id="UP000800092">
    <property type="component" value="Unassembled WGS sequence"/>
</dbReference>
<protein>
    <submittedName>
        <fullName evidence="1">Uncharacterized protein</fullName>
    </submittedName>
</protein>
<name>A0A6A6GSF2_VIRVR</name>
<proteinExistence type="predicted"/>
<keyword evidence="2" id="KW-1185">Reference proteome</keyword>
<dbReference type="AlphaFoldDB" id="A0A6A6GSF2"/>
<evidence type="ECO:0000313" key="2">
    <source>
        <dbReference type="Proteomes" id="UP000800092"/>
    </source>
</evidence>
<gene>
    <name evidence="1" type="ORF">EV356DRAFT_498277</name>
</gene>
<sequence length="142" mass="14919">MSQMSTSESPANNWLGLASNCLGLVKAIADSTVQGNSLSQAARTFFQWLAHERISEEDYETVAIKTSHLMSINDNGILLLEKIRKKSDGKSSIAGIPLTTAGSVGRAIASAPTHSYMITTAASVSGSATSPPYFTCSFSGSL</sequence>
<dbReference type="EMBL" id="ML991912">
    <property type="protein sequence ID" value="KAF2228549.1"/>
    <property type="molecule type" value="Genomic_DNA"/>
</dbReference>
<evidence type="ECO:0000313" key="1">
    <source>
        <dbReference type="EMBL" id="KAF2228549.1"/>
    </source>
</evidence>
<reference evidence="1" key="1">
    <citation type="journal article" date="2020" name="Stud. Mycol.">
        <title>101 Dothideomycetes genomes: a test case for predicting lifestyles and emergence of pathogens.</title>
        <authorList>
            <person name="Haridas S."/>
            <person name="Albert R."/>
            <person name="Binder M."/>
            <person name="Bloem J."/>
            <person name="Labutti K."/>
            <person name="Salamov A."/>
            <person name="Andreopoulos B."/>
            <person name="Baker S."/>
            <person name="Barry K."/>
            <person name="Bills G."/>
            <person name="Bluhm B."/>
            <person name="Cannon C."/>
            <person name="Castanera R."/>
            <person name="Culley D."/>
            <person name="Daum C."/>
            <person name="Ezra D."/>
            <person name="Gonzalez J."/>
            <person name="Henrissat B."/>
            <person name="Kuo A."/>
            <person name="Liang C."/>
            <person name="Lipzen A."/>
            <person name="Lutzoni F."/>
            <person name="Magnuson J."/>
            <person name="Mondo S."/>
            <person name="Nolan M."/>
            <person name="Ohm R."/>
            <person name="Pangilinan J."/>
            <person name="Park H.-J."/>
            <person name="Ramirez L."/>
            <person name="Alfaro M."/>
            <person name="Sun H."/>
            <person name="Tritt A."/>
            <person name="Yoshinaga Y."/>
            <person name="Zwiers L.-H."/>
            <person name="Turgeon B."/>
            <person name="Goodwin S."/>
            <person name="Spatafora J."/>
            <person name="Crous P."/>
            <person name="Grigoriev I."/>
        </authorList>
    </citation>
    <scope>NUCLEOTIDE SEQUENCE</scope>
    <source>
        <strain evidence="1">Tuck. ex Michener</strain>
    </source>
</reference>